<dbReference type="EMBL" id="NCKV01001525">
    <property type="protein sequence ID" value="RWS28197.1"/>
    <property type="molecule type" value="Genomic_DNA"/>
</dbReference>
<accession>A0A443SKZ2</accession>
<evidence type="ECO:0000313" key="1">
    <source>
        <dbReference type="EMBL" id="RWS28197.1"/>
    </source>
</evidence>
<comment type="caution">
    <text evidence="1">The sequence shown here is derived from an EMBL/GenBank/DDBJ whole genome shotgun (WGS) entry which is preliminary data.</text>
</comment>
<proteinExistence type="predicted"/>
<dbReference type="Gene3D" id="3.40.50.2000">
    <property type="entry name" value="Glycogen Phosphorylase B"/>
    <property type="match status" value="1"/>
</dbReference>
<sequence length="191" mass="21385">MESLKILFVSMSDIGGSHPIIGLAIALRNKGHEVFIATERSWEGKFEKYGLKEKVYDERDINCDTLKDNSVLICSLLEAIKKGPIEICLAVDSLMPTFAQTAKISSFQIKQIIECVKPDVIVENSLIMIPAVLASNIPLVRMFTTQPLFGMDDERLPPSSFGLPTNDDKDWSRFLTEAMLELKIILLILRA</sequence>
<dbReference type="STRING" id="299467.A0A443SKZ2"/>
<name>A0A443SKZ2_9ACAR</name>
<gene>
    <name evidence="1" type="ORF">B4U80_12810</name>
</gene>
<organism evidence="1 2">
    <name type="scientific">Leptotrombidium deliense</name>
    <dbReference type="NCBI Taxonomy" id="299467"/>
    <lineage>
        <taxon>Eukaryota</taxon>
        <taxon>Metazoa</taxon>
        <taxon>Ecdysozoa</taxon>
        <taxon>Arthropoda</taxon>
        <taxon>Chelicerata</taxon>
        <taxon>Arachnida</taxon>
        <taxon>Acari</taxon>
        <taxon>Acariformes</taxon>
        <taxon>Trombidiformes</taxon>
        <taxon>Prostigmata</taxon>
        <taxon>Anystina</taxon>
        <taxon>Parasitengona</taxon>
        <taxon>Trombiculoidea</taxon>
        <taxon>Trombiculidae</taxon>
        <taxon>Leptotrombidium</taxon>
    </lineage>
</organism>
<dbReference type="SUPFAM" id="SSF53756">
    <property type="entry name" value="UDP-Glycosyltransferase/glycogen phosphorylase"/>
    <property type="match status" value="1"/>
</dbReference>
<evidence type="ECO:0000313" key="2">
    <source>
        <dbReference type="Proteomes" id="UP000288716"/>
    </source>
</evidence>
<dbReference type="OrthoDB" id="5835829at2759"/>
<keyword evidence="1" id="KW-0808">Transferase</keyword>
<protein>
    <submittedName>
        <fullName evidence="1">Glycosyl transferase-like protein</fullName>
    </submittedName>
</protein>
<dbReference type="Proteomes" id="UP000288716">
    <property type="component" value="Unassembled WGS sequence"/>
</dbReference>
<dbReference type="VEuPathDB" id="VectorBase:LDEU003844"/>
<reference evidence="1 2" key="1">
    <citation type="journal article" date="2018" name="Gigascience">
        <title>Genomes of trombidid mites reveal novel predicted allergens and laterally-transferred genes associated with secondary metabolism.</title>
        <authorList>
            <person name="Dong X."/>
            <person name="Chaisiri K."/>
            <person name="Xia D."/>
            <person name="Armstrong S.D."/>
            <person name="Fang Y."/>
            <person name="Donnelly M.J."/>
            <person name="Kadowaki T."/>
            <person name="McGarry J.W."/>
            <person name="Darby A.C."/>
            <person name="Makepeace B.L."/>
        </authorList>
    </citation>
    <scope>NUCLEOTIDE SEQUENCE [LARGE SCALE GENOMIC DNA]</scope>
    <source>
        <strain evidence="1">UoL-UT</strain>
    </source>
</reference>
<dbReference type="GO" id="GO:0016740">
    <property type="term" value="F:transferase activity"/>
    <property type="evidence" value="ECO:0007669"/>
    <property type="project" value="UniProtKB-KW"/>
</dbReference>
<keyword evidence="2" id="KW-1185">Reference proteome</keyword>
<dbReference type="AlphaFoldDB" id="A0A443SKZ2"/>